<feature type="signal peptide" evidence="1">
    <location>
        <begin position="1"/>
        <end position="18"/>
    </location>
</feature>
<sequence length="212" mass="23887">MKSILTLFLIIASTTAYSSVWTEGVAEKISTASTLNCGEYPNIKSLQAKFECESALLEISNALYKGWLNTNKIERKESLFCFWSKGNPKSESFDEIFANPIVRLNIAALIGQLKKVSSLTINIKEQREYARAYIFSSNNLVLVDSITAIGWVGERKDLHILLEIIQEEKEGIAENAVLSVINLLSNDYQSILSKLSKSLKRESLQKFIEERL</sequence>
<feature type="chain" id="PRO_5044491916" evidence="1">
    <location>
        <begin position="19"/>
        <end position="212"/>
    </location>
</feature>
<dbReference type="RefSeq" id="WP_149613240.1">
    <property type="nucleotide sequence ID" value="NZ_SEUK01000027.1"/>
</dbReference>
<accession>A0AB73BMD1</accession>
<protein>
    <submittedName>
        <fullName evidence="2">Uncharacterized protein</fullName>
    </submittedName>
</protein>
<comment type="caution">
    <text evidence="2">The sequence shown here is derived from an EMBL/GenBank/DDBJ whole genome shotgun (WGS) entry which is preliminary data.</text>
</comment>
<evidence type="ECO:0000313" key="3">
    <source>
        <dbReference type="Proteomes" id="UP000324162"/>
    </source>
</evidence>
<gene>
    <name evidence="2" type="ORF">EU508_00205</name>
</gene>
<reference evidence="2 3" key="1">
    <citation type="submission" date="2019-01" db="EMBL/GenBank/DDBJ databases">
        <title>Genome sequences of marine Pseudoalteromonas species.</title>
        <authorList>
            <person name="Boraston A.B."/>
            <person name="Hehemann J.-H."/>
            <person name="Vickers C.J."/>
            <person name="Salama-Alber O."/>
            <person name="Abe K."/>
            <person name="Hettle A.J."/>
        </authorList>
    </citation>
    <scope>NUCLEOTIDE SEQUENCE [LARGE SCALE GENOMIC DNA]</scope>
    <source>
        <strain evidence="2 3">PS42</strain>
    </source>
</reference>
<evidence type="ECO:0000256" key="1">
    <source>
        <dbReference type="SAM" id="SignalP"/>
    </source>
</evidence>
<evidence type="ECO:0000313" key="2">
    <source>
        <dbReference type="EMBL" id="KAA1166132.1"/>
    </source>
</evidence>
<dbReference type="Proteomes" id="UP000324162">
    <property type="component" value="Unassembled WGS sequence"/>
</dbReference>
<name>A0AB73BMD1_9GAMM</name>
<dbReference type="EMBL" id="SEUK01000027">
    <property type="protein sequence ID" value="KAA1166132.1"/>
    <property type="molecule type" value="Genomic_DNA"/>
</dbReference>
<dbReference type="AlphaFoldDB" id="A0AB73BMD1"/>
<keyword evidence="1" id="KW-0732">Signal</keyword>
<organism evidence="2 3">
    <name type="scientific">Pseudoalteromonas fuliginea</name>
    <dbReference type="NCBI Taxonomy" id="1872678"/>
    <lineage>
        <taxon>Bacteria</taxon>
        <taxon>Pseudomonadati</taxon>
        <taxon>Pseudomonadota</taxon>
        <taxon>Gammaproteobacteria</taxon>
        <taxon>Alteromonadales</taxon>
        <taxon>Pseudoalteromonadaceae</taxon>
        <taxon>Pseudoalteromonas</taxon>
    </lineage>
</organism>
<proteinExistence type="predicted"/>